<dbReference type="PROSITE" id="PS50865">
    <property type="entry name" value="ZF_MYND_2"/>
    <property type="match status" value="1"/>
</dbReference>
<organism evidence="6 7">
    <name type="scientific">Stylonychia lemnae</name>
    <name type="common">Ciliate</name>
    <dbReference type="NCBI Taxonomy" id="5949"/>
    <lineage>
        <taxon>Eukaryota</taxon>
        <taxon>Sar</taxon>
        <taxon>Alveolata</taxon>
        <taxon>Ciliophora</taxon>
        <taxon>Intramacronucleata</taxon>
        <taxon>Spirotrichea</taxon>
        <taxon>Stichotrichia</taxon>
        <taxon>Sporadotrichida</taxon>
        <taxon>Oxytrichidae</taxon>
        <taxon>Stylonychinae</taxon>
        <taxon>Stylonychia</taxon>
    </lineage>
</organism>
<proteinExistence type="predicted"/>
<dbReference type="EMBL" id="CCKQ01012911">
    <property type="protein sequence ID" value="CDW84543.1"/>
    <property type="molecule type" value="Genomic_DNA"/>
</dbReference>
<dbReference type="SUPFAM" id="SSF81901">
    <property type="entry name" value="HCP-like"/>
    <property type="match status" value="1"/>
</dbReference>
<reference evidence="6 7" key="1">
    <citation type="submission" date="2014-06" db="EMBL/GenBank/DDBJ databases">
        <authorList>
            <person name="Swart Estienne"/>
        </authorList>
    </citation>
    <scope>NUCLEOTIDE SEQUENCE [LARGE SCALE GENOMIC DNA]</scope>
    <source>
        <strain evidence="6 7">130c</strain>
    </source>
</reference>
<name>A0A078AUJ0_STYLE</name>
<dbReference type="Gene3D" id="1.25.40.10">
    <property type="entry name" value="Tetratricopeptide repeat domain"/>
    <property type="match status" value="1"/>
</dbReference>
<evidence type="ECO:0000256" key="4">
    <source>
        <dbReference type="PROSITE-ProRule" id="PRU00134"/>
    </source>
</evidence>
<gene>
    <name evidence="6" type="primary">Contig3762.g4020</name>
    <name evidence="6" type="ORF">STYLEM_13607</name>
</gene>
<dbReference type="GO" id="GO:0008270">
    <property type="term" value="F:zinc ion binding"/>
    <property type="evidence" value="ECO:0007669"/>
    <property type="project" value="UniProtKB-KW"/>
</dbReference>
<keyword evidence="1" id="KW-0479">Metal-binding</keyword>
<dbReference type="PANTHER" id="PTHR45011">
    <property type="entry name" value="DAP3-BINDING CELL DEATH ENHANCER 1"/>
    <property type="match status" value="1"/>
</dbReference>
<dbReference type="InParanoid" id="A0A078AUJ0"/>
<dbReference type="PANTHER" id="PTHR45011:SF1">
    <property type="entry name" value="DAP3-BINDING CELL DEATH ENHANCER 1"/>
    <property type="match status" value="1"/>
</dbReference>
<sequence length="487" mass="57139">MVEQRALSLSELENLTEAELETLIIDQKSDDARYILGRLLMEGSSEKIKKNEKKGVNWIKEAIKNGHMLALEYKTYYEIRFDNQPKLNKILKNLETIVDKTKSTRACNTLAEFHQVQDKKEDQKENAAKYYNISADQGCQLGIHWMGVFYHLAFGVPKNVERAIEYLSKSARAGNGQSCHQLFLIYSDEKEGFMNVKKAYYYLEKGILNGVSLFDSLHAFFKLHQDELTADFLQNKKPAAQVNKDDKNEVLNLHEAYVNEMKNSFSNALSRDRLYMRPVGFLMEQQIWMVGVLSKYFVSQVLRFNHQDFMRALKQDLPPILGEMGLWILTNYANRQREKNKTEKRKMVQVAIEIVKKYLENGFDYLGQEGKYNLMNKYGPKKCPAQQIKREDLQFIYSWLHYAPQSWYKHQIKLEEELKADEEKRKNPDAFKKCTFCQAPESNLRKHKMCSACKQAFYCSADCQKYDWQKTHKVQCKELQKNMPKTK</sequence>
<feature type="domain" description="MYND-type" evidence="5">
    <location>
        <begin position="434"/>
        <end position="476"/>
    </location>
</feature>
<accession>A0A078AUJ0</accession>
<dbReference type="Gene3D" id="6.10.140.2220">
    <property type="match status" value="1"/>
</dbReference>
<keyword evidence="7" id="KW-1185">Reference proteome</keyword>
<dbReference type="AlphaFoldDB" id="A0A078AUJ0"/>
<evidence type="ECO:0000313" key="6">
    <source>
        <dbReference type="EMBL" id="CDW84543.1"/>
    </source>
</evidence>
<evidence type="ECO:0000256" key="3">
    <source>
        <dbReference type="ARBA" id="ARBA00022833"/>
    </source>
</evidence>
<dbReference type="Pfam" id="PF08238">
    <property type="entry name" value="Sel1"/>
    <property type="match status" value="4"/>
</dbReference>
<keyword evidence="2 4" id="KW-0863">Zinc-finger</keyword>
<keyword evidence="3" id="KW-0862">Zinc</keyword>
<evidence type="ECO:0000313" key="7">
    <source>
        <dbReference type="Proteomes" id="UP000039865"/>
    </source>
</evidence>
<dbReference type="Pfam" id="PF01753">
    <property type="entry name" value="zf-MYND"/>
    <property type="match status" value="1"/>
</dbReference>
<dbReference type="SUPFAM" id="SSF144232">
    <property type="entry name" value="HIT/MYND zinc finger-like"/>
    <property type="match status" value="1"/>
</dbReference>
<dbReference type="InterPro" id="IPR006597">
    <property type="entry name" value="Sel1-like"/>
</dbReference>
<dbReference type="SMART" id="SM00671">
    <property type="entry name" value="SEL1"/>
    <property type="match status" value="4"/>
</dbReference>
<dbReference type="InterPro" id="IPR011990">
    <property type="entry name" value="TPR-like_helical_dom_sf"/>
</dbReference>
<dbReference type="PROSITE" id="PS01360">
    <property type="entry name" value="ZF_MYND_1"/>
    <property type="match status" value="1"/>
</dbReference>
<evidence type="ECO:0000256" key="2">
    <source>
        <dbReference type="ARBA" id="ARBA00022771"/>
    </source>
</evidence>
<dbReference type="InterPro" id="IPR002893">
    <property type="entry name" value="Znf_MYND"/>
</dbReference>
<dbReference type="OrthoDB" id="57654at2759"/>
<evidence type="ECO:0000259" key="5">
    <source>
        <dbReference type="PROSITE" id="PS50865"/>
    </source>
</evidence>
<dbReference type="Proteomes" id="UP000039865">
    <property type="component" value="Unassembled WGS sequence"/>
</dbReference>
<dbReference type="InterPro" id="IPR052748">
    <property type="entry name" value="ISR_Activator"/>
</dbReference>
<protein>
    <submittedName>
        <fullName evidence="6">Sel1 repeat protein</fullName>
    </submittedName>
</protein>
<evidence type="ECO:0000256" key="1">
    <source>
        <dbReference type="ARBA" id="ARBA00022723"/>
    </source>
</evidence>